<evidence type="ECO:0000256" key="1">
    <source>
        <dbReference type="ARBA" id="ARBA00000971"/>
    </source>
</evidence>
<comment type="similarity">
    <text evidence="2">Belongs to the PpiC/parvulin rotamase family.</text>
</comment>
<accession>A0A1E8PKY3</accession>
<dbReference type="SUPFAM" id="SSF109998">
    <property type="entry name" value="Triger factor/SurA peptide-binding domain-like"/>
    <property type="match status" value="1"/>
</dbReference>
<dbReference type="InterPro" id="IPR027304">
    <property type="entry name" value="Trigger_fact/SurA_dom_sf"/>
</dbReference>
<feature type="domain" description="PpiC" evidence="7">
    <location>
        <begin position="90"/>
        <end position="190"/>
    </location>
</feature>
<dbReference type="GO" id="GO:0003755">
    <property type="term" value="F:peptidyl-prolyl cis-trans isomerase activity"/>
    <property type="evidence" value="ECO:0007669"/>
    <property type="project" value="UniProtKB-KW"/>
</dbReference>
<evidence type="ECO:0000256" key="6">
    <source>
        <dbReference type="PROSITE-ProRule" id="PRU00278"/>
    </source>
</evidence>
<reference evidence="8 9" key="1">
    <citation type="submission" date="2016-10" db="EMBL/GenBank/DDBJ databases">
        <title>Updated version of Genome Assembly of Janthinobacterium lividum ERGS5:01.</title>
        <authorList>
            <person name="Kumar R."/>
            <person name="Acharya V."/>
            <person name="Singh D."/>
        </authorList>
    </citation>
    <scope>NUCLEOTIDE SEQUENCE [LARGE SCALE GENOMIC DNA]</scope>
    <source>
        <strain evidence="8 9">ERGS5:01</strain>
    </source>
</reference>
<gene>
    <name evidence="8" type="ORF">BA896_021680</name>
</gene>
<evidence type="ECO:0000313" key="9">
    <source>
        <dbReference type="Proteomes" id="UP000092634"/>
    </source>
</evidence>
<dbReference type="AlphaFoldDB" id="A0A1E8PKY3"/>
<keyword evidence="5 6" id="KW-0413">Isomerase</keyword>
<keyword evidence="4 6" id="KW-0697">Rotamase</keyword>
<organism evidence="8 9">
    <name type="scientific">Janthinobacterium lividum</name>
    <dbReference type="NCBI Taxonomy" id="29581"/>
    <lineage>
        <taxon>Bacteria</taxon>
        <taxon>Pseudomonadati</taxon>
        <taxon>Pseudomonadota</taxon>
        <taxon>Betaproteobacteria</taxon>
        <taxon>Burkholderiales</taxon>
        <taxon>Oxalobacteraceae</taxon>
        <taxon>Janthinobacterium</taxon>
    </lineage>
</organism>
<comment type="caution">
    <text evidence="8">The sequence shown here is derived from an EMBL/GenBank/DDBJ whole genome shotgun (WGS) entry which is preliminary data.</text>
</comment>
<evidence type="ECO:0000256" key="5">
    <source>
        <dbReference type="ARBA" id="ARBA00023235"/>
    </source>
</evidence>
<dbReference type="EC" id="5.2.1.8" evidence="3"/>
<dbReference type="Pfam" id="PF00639">
    <property type="entry name" value="Rotamase"/>
    <property type="match status" value="1"/>
</dbReference>
<dbReference type="SUPFAM" id="SSF54534">
    <property type="entry name" value="FKBP-like"/>
    <property type="match status" value="1"/>
</dbReference>
<evidence type="ECO:0000313" key="8">
    <source>
        <dbReference type="EMBL" id="OFJ46507.1"/>
    </source>
</evidence>
<evidence type="ECO:0000256" key="2">
    <source>
        <dbReference type="ARBA" id="ARBA00007656"/>
    </source>
</evidence>
<dbReference type="Proteomes" id="UP000092634">
    <property type="component" value="Unassembled WGS sequence"/>
</dbReference>
<dbReference type="InterPro" id="IPR023058">
    <property type="entry name" value="PPIase_PpiC_CS"/>
</dbReference>
<evidence type="ECO:0000256" key="3">
    <source>
        <dbReference type="ARBA" id="ARBA00013194"/>
    </source>
</evidence>
<proteinExistence type="inferred from homology"/>
<comment type="catalytic activity">
    <reaction evidence="1">
        <text>[protein]-peptidylproline (omega=180) = [protein]-peptidylproline (omega=0)</text>
        <dbReference type="Rhea" id="RHEA:16237"/>
        <dbReference type="Rhea" id="RHEA-COMP:10747"/>
        <dbReference type="Rhea" id="RHEA-COMP:10748"/>
        <dbReference type="ChEBI" id="CHEBI:83833"/>
        <dbReference type="ChEBI" id="CHEBI:83834"/>
        <dbReference type="EC" id="5.2.1.8"/>
    </reaction>
</comment>
<evidence type="ECO:0000259" key="7">
    <source>
        <dbReference type="PROSITE" id="PS50198"/>
    </source>
</evidence>
<dbReference type="InterPro" id="IPR046357">
    <property type="entry name" value="PPIase_dom_sf"/>
</dbReference>
<sequence length="251" mass="27153">MSVNGIDIDDADIAQELPHHDSAGNPLKQAVHELVLRRLLQDEAERLGVQGGSIDDRIEALFAQEVRVPAADDAACRSFYAQRPQLFRSGALVEARHILFQVTPEAPLALLRTTAQAVLDALKQAPHRFAELAAQYSNCPSGALGGNLGQLSPGQSVPEFDALLLRLEAGALAAHLLETRFGYHIVQVLRRVEGQVIAYEAVQAQIADRLSRAAWQRAVHQYLHLLVGRAQITGIELEGASVEGTASALVQ</sequence>
<dbReference type="PANTHER" id="PTHR47245:SF2">
    <property type="entry name" value="PEPTIDYL-PROLYL CIS-TRANS ISOMERASE HP_0175-RELATED"/>
    <property type="match status" value="1"/>
</dbReference>
<dbReference type="EMBL" id="MAQB02000013">
    <property type="protein sequence ID" value="OFJ46507.1"/>
    <property type="molecule type" value="Genomic_DNA"/>
</dbReference>
<dbReference type="PROSITE" id="PS01096">
    <property type="entry name" value="PPIC_PPIASE_1"/>
    <property type="match status" value="1"/>
</dbReference>
<protein>
    <recommendedName>
        <fullName evidence="3">peptidylprolyl isomerase</fullName>
        <ecNumber evidence="3">5.2.1.8</ecNumber>
    </recommendedName>
</protein>
<dbReference type="InterPro" id="IPR050245">
    <property type="entry name" value="PrsA_foldase"/>
</dbReference>
<dbReference type="Gene3D" id="3.10.50.40">
    <property type="match status" value="1"/>
</dbReference>
<dbReference type="PROSITE" id="PS50198">
    <property type="entry name" value="PPIC_PPIASE_2"/>
    <property type="match status" value="1"/>
</dbReference>
<dbReference type="InterPro" id="IPR000297">
    <property type="entry name" value="PPIase_PpiC"/>
</dbReference>
<dbReference type="PANTHER" id="PTHR47245">
    <property type="entry name" value="PEPTIDYLPROLYL ISOMERASE"/>
    <property type="match status" value="1"/>
</dbReference>
<evidence type="ECO:0000256" key="4">
    <source>
        <dbReference type="ARBA" id="ARBA00023110"/>
    </source>
</evidence>
<name>A0A1E8PKY3_9BURK</name>